<gene>
    <name evidence="10" type="ORF">EDC05_002557</name>
</gene>
<dbReference type="PROSITE" id="PS50102">
    <property type="entry name" value="RRM"/>
    <property type="match status" value="1"/>
</dbReference>
<dbReference type="InterPro" id="IPR000571">
    <property type="entry name" value="Znf_CCCH"/>
</dbReference>
<dbReference type="InterPro" id="IPR036855">
    <property type="entry name" value="Znf_CCCH_sf"/>
</dbReference>
<evidence type="ECO:0000256" key="6">
    <source>
        <dbReference type="PROSITE-ProRule" id="PRU00723"/>
    </source>
</evidence>
<organism evidence="10 11">
    <name type="scientific">Coemansia umbellata</name>
    <dbReference type="NCBI Taxonomy" id="1424467"/>
    <lineage>
        <taxon>Eukaryota</taxon>
        <taxon>Fungi</taxon>
        <taxon>Fungi incertae sedis</taxon>
        <taxon>Zoopagomycota</taxon>
        <taxon>Kickxellomycotina</taxon>
        <taxon>Kickxellomycetes</taxon>
        <taxon>Kickxellales</taxon>
        <taxon>Kickxellaceae</taxon>
        <taxon>Coemansia</taxon>
    </lineage>
</organism>
<evidence type="ECO:0000256" key="7">
    <source>
        <dbReference type="SAM" id="MobiDB-lite"/>
    </source>
</evidence>
<feature type="compositionally biased region" description="Basic residues" evidence="7">
    <location>
        <begin position="100"/>
        <end position="120"/>
    </location>
</feature>
<sequence>MPLFDEKDEGLVKAFLFNKIEKECDADPGIMADYILVTLQNDMSEPELKQHCKTDLVEFFGDATSVFVDTLFDSLAKKEYIKTDNSSNGGLQITGADRRLRTRGRSRSPPGHRARGRSRSPSREHRRFDPDLLDGPLQPQKQHRQQLQHQQRQQHQQIQQMQQDQQLQLQTQQFQPPQQQQFQQLQQPQQPQQQHQQFQKKHKPCFEFLRKGTCQRGDTCNYAHTMDPAMLPNMPFMMQPGFFPMRPTTRPPQQSNDQPQSATAIFITNIPDDSMNDPTVRDFFGRFGQITNVRLDPHRHTAVVDFSETGAQTRALGTTEAIFNNRFVRVHRARQQQQQKNNESADEQQQPPPVWRPKSAAIKKAELIEKYVEQQKDLMRKLTSIKDMPPATRKIIMDSINQIQTKIDDIRKPPQKEADEKQVLQSKLKLLKEEASRLGTHKQKMSLDKRPRGLVLRNTSEEVVTRELARFGEIESVDQKEDSVVVVRFKARWEAENAMKQVSSLDGFDSVTVDWEGP</sequence>
<evidence type="ECO:0000313" key="10">
    <source>
        <dbReference type="EMBL" id="KAJ1992773.1"/>
    </source>
</evidence>
<feature type="compositionally biased region" description="Low complexity" evidence="7">
    <location>
        <begin position="147"/>
        <end position="197"/>
    </location>
</feature>
<dbReference type="InterPro" id="IPR035979">
    <property type="entry name" value="RBD_domain_sf"/>
</dbReference>
<dbReference type="SUPFAM" id="SSF90229">
    <property type="entry name" value="CCCH zinc finger"/>
    <property type="match status" value="1"/>
</dbReference>
<dbReference type="SMART" id="SM00356">
    <property type="entry name" value="ZnF_C3H1"/>
    <property type="match status" value="1"/>
</dbReference>
<evidence type="ECO:0000259" key="8">
    <source>
        <dbReference type="PROSITE" id="PS50102"/>
    </source>
</evidence>
<feature type="region of interest" description="Disordered" evidence="7">
    <location>
        <begin position="332"/>
        <end position="358"/>
    </location>
</feature>
<evidence type="ECO:0000256" key="2">
    <source>
        <dbReference type="ARBA" id="ARBA00022771"/>
    </source>
</evidence>
<dbReference type="InterPro" id="IPR000504">
    <property type="entry name" value="RRM_dom"/>
</dbReference>
<dbReference type="PROSITE" id="PS50103">
    <property type="entry name" value="ZF_C3H1"/>
    <property type="match status" value="1"/>
</dbReference>
<dbReference type="Pfam" id="PF00642">
    <property type="entry name" value="zf-CCCH"/>
    <property type="match status" value="1"/>
</dbReference>
<dbReference type="SMART" id="SM00360">
    <property type="entry name" value="RRM"/>
    <property type="match status" value="1"/>
</dbReference>
<keyword evidence="11" id="KW-1185">Reference proteome</keyword>
<protein>
    <recommendedName>
        <fullName evidence="12">C3H1-type domain-containing protein</fullName>
    </recommendedName>
</protein>
<accession>A0ABQ8PNH4</accession>
<evidence type="ECO:0000256" key="5">
    <source>
        <dbReference type="PROSITE-ProRule" id="PRU00176"/>
    </source>
</evidence>
<evidence type="ECO:0000256" key="4">
    <source>
        <dbReference type="ARBA" id="ARBA00022884"/>
    </source>
</evidence>
<keyword evidence="4 5" id="KW-0694">RNA-binding</keyword>
<dbReference type="PANTHER" id="PTHR14398">
    <property type="entry name" value="RNA RECOGNITION RRM/RNP DOMAIN"/>
    <property type="match status" value="1"/>
</dbReference>
<reference evidence="10" key="1">
    <citation type="submission" date="2022-07" db="EMBL/GenBank/DDBJ databases">
        <title>Phylogenomic reconstructions and comparative analyses of Kickxellomycotina fungi.</title>
        <authorList>
            <person name="Reynolds N.K."/>
            <person name="Stajich J.E."/>
            <person name="Barry K."/>
            <person name="Grigoriev I.V."/>
            <person name="Crous P."/>
            <person name="Smith M.E."/>
        </authorList>
    </citation>
    <scope>NUCLEOTIDE SEQUENCE</scope>
    <source>
        <strain evidence="10">BCRC 34882</strain>
    </source>
</reference>
<name>A0ABQ8PNH4_9FUNG</name>
<evidence type="ECO:0008006" key="12">
    <source>
        <dbReference type="Google" id="ProtNLM"/>
    </source>
</evidence>
<dbReference type="CDD" id="cd12257">
    <property type="entry name" value="RRM1_RBM26_like"/>
    <property type="match status" value="1"/>
</dbReference>
<dbReference type="InterPro" id="IPR012677">
    <property type="entry name" value="Nucleotide-bd_a/b_plait_sf"/>
</dbReference>
<dbReference type="EMBL" id="JANBQD010000024">
    <property type="protein sequence ID" value="KAJ1992773.1"/>
    <property type="molecule type" value="Genomic_DNA"/>
</dbReference>
<keyword evidence="1 6" id="KW-0479">Metal-binding</keyword>
<comment type="caution">
    <text evidence="10">The sequence shown here is derived from an EMBL/GenBank/DDBJ whole genome shotgun (WGS) entry which is preliminary data.</text>
</comment>
<evidence type="ECO:0000256" key="3">
    <source>
        <dbReference type="ARBA" id="ARBA00022833"/>
    </source>
</evidence>
<proteinExistence type="predicted"/>
<keyword evidence="2 6" id="KW-0863">Zinc-finger</keyword>
<feature type="region of interest" description="Disordered" evidence="7">
    <location>
        <begin position="84"/>
        <end position="199"/>
    </location>
</feature>
<dbReference type="Gene3D" id="4.10.1000.10">
    <property type="entry name" value="Zinc finger, CCCH-type"/>
    <property type="match status" value="1"/>
</dbReference>
<dbReference type="InterPro" id="IPR045137">
    <property type="entry name" value="RBM26/27"/>
</dbReference>
<dbReference type="Proteomes" id="UP001151295">
    <property type="component" value="Unassembled WGS sequence"/>
</dbReference>
<dbReference type="PANTHER" id="PTHR14398:SF0">
    <property type="entry name" value="ZINC FINGER PROTEIN SWM"/>
    <property type="match status" value="1"/>
</dbReference>
<feature type="domain" description="C3H1-type" evidence="9">
    <location>
        <begin position="199"/>
        <end position="227"/>
    </location>
</feature>
<keyword evidence="3 6" id="KW-0862">Zinc</keyword>
<evidence type="ECO:0000313" key="11">
    <source>
        <dbReference type="Proteomes" id="UP001151295"/>
    </source>
</evidence>
<dbReference type="SUPFAM" id="SSF54928">
    <property type="entry name" value="RNA-binding domain, RBD"/>
    <property type="match status" value="1"/>
</dbReference>
<feature type="domain" description="RRM" evidence="8">
    <location>
        <begin position="263"/>
        <end position="335"/>
    </location>
</feature>
<evidence type="ECO:0000256" key="1">
    <source>
        <dbReference type="ARBA" id="ARBA00022723"/>
    </source>
</evidence>
<dbReference type="Gene3D" id="3.30.70.330">
    <property type="match status" value="1"/>
</dbReference>
<feature type="zinc finger region" description="C3H1-type" evidence="6">
    <location>
        <begin position="199"/>
        <end position="227"/>
    </location>
</feature>
<evidence type="ECO:0000259" key="9">
    <source>
        <dbReference type="PROSITE" id="PS50103"/>
    </source>
</evidence>
<feature type="compositionally biased region" description="Basic and acidic residues" evidence="7">
    <location>
        <begin position="121"/>
        <end position="130"/>
    </location>
</feature>